<sequence length="182" mass="20088">MPADETALSLLEPPAKRFAVTARSDNVIELTMVKAKGTHGGVNFSHVEDLLVLHDLGVEELYEWNNRLPAEPVVRAMDRVLAVNDESGRAEEMLAKFVEGEEVKLTLQHARHFSLNLKRNGQPLGLEVQAVENLGVVILNVKEGIMEDYNKTGAGTAIEAYSCIYAVDGKEYSSRRPKEGTK</sequence>
<keyword evidence="2" id="KW-1185">Reference proteome</keyword>
<dbReference type="EMBL" id="CAUJNA010003794">
    <property type="protein sequence ID" value="CAJ1409910.1"/>
    <property type="molecule type" value="Genomic_DNA"/>
</dbReference>
<dbReference type="AlphaFoldDB" id="A0AA36NER7"/>
<organism evidence="1 2">
    <name type="scientific">Effrenium voratum</name>
    <dbReference type="NCBI Taxonomy" id="2562239"/>
    <lineage>
        <taxon>Eukaryota</taxon>
        <taxon>Sar</taxon>
        <taxon>Alveolata</taxon>
        <taxon>Dinophyceae</taxon>
        <taxon>Suessiales</taxon>
        <taxon>Symbiodiniaceae</taxon>
        <taxon>Effrenium</taxon>
    </lineage>
</organism>
<dbReference type="Proteomes" id="UP001178507">
    <property type="component" value="Unassembled WGS sequence"/>
</dbReference>
<gene>
    <name evidence="1" type="ORF">EVOR1521_LOCUS30879</name>
</gene>
<comment type="caution">
    <text evidence="1">The sequence shown here is derived from an EMBL/GenBank/DDBJ whole genome shotgun (WGS) entry which is preliminary data.</text>
</comment>
<reference evidence="1" key="1">
    <citation type="submission" date="2023-08" db="EMBL/GenBank/DDBJ databases">
        <authorList>
            <person name="Chen Y."/>
            <person name="Shah S."/>
            <person name="Dougan E. K."/>
            <person name="Thang M."/>
            <person name="Chan C."/>
        </authorList>
    </citation>
    <scope>NUCLEOTIDE SEQUENCE</scope>
</reference>
<evidence type="ECO:0000313" key="1">
    <source>
        <dbReference type="EMBL" id="CAJ1409910.1"/>
    </source>
</evidence>
<protein>
    <submittedName>
        <fullName evidence="1">Uncharacterized protein</fullName>
    </submittedName>
</protein>
<evidence type="ECO:0000313" key="2">
    <source>
        <dbReference type="Proteomes" id="UP001178507"/>
    </source>
</evidence>
<accession>A0AA36NER7</accession>
<proteinExistence type="predicted"/>
<name>A0AA36NER7_9DINO</name>